<evidence type="ECO:0000256" key="1">
    <source>
        <dbReference type="ARBA" id="ARBA00004651"/>
    </source>
</evidence>
<gene>
    <name evidence="10" type="ORF">BLA29_012970</name>
</gene>
<evidence type="ECO:0000256" key="5">
    <source>
        <dbReference type="ARBA" id="ARBA00022692"/>
    </source>
</evidence>
<organism evidence="10 11">
    <name type="scientific">Euroglyphus maynei</name>
    <name type="common">Mayne's house dust mite</name>
    <dbReference type="NCBI Taxonomy" id="6958"/>
    <lineage>
        <taxon>Eukaryota</taxon>
        <taxon>Metazoa</taxon>
        <taxon>Ecdysozoa</taxon>
        <taxon>Arthropoda</taxon>
        <taxon>Chelicerata</taxon>
        <taxon>Arachnida</taxon>
        <taxon>Acari</taxon>
        <taxon>Acariformes</taxon>
        <taxon>Sarcoptiformes</taxon>
        <taxon>Astigmata</taxon>
        <taxon>Psoroptidia</taxon>
        <taxon>Analgoidea</taxon>
        <taxon>Pyroglyphidae</taxon>
        <taxon>Pyroglyphinae</taxon>
        <taxon>Euroglyphus</taxon>
    </lineage>
</organism>
<keyword evidence="3" id="KW-0813">Transport</keyword>
<evidence type="ECO:0000256" key="3">
    <source>
        <dbReference type="ARBA" id="ARBA00022448"/>
    </source>
</evidence>
<keyword evidence="5 8" id="KW-0812">Transmembrane</keyword>
<dbReference type="InterPro" id="IPR013525">
    <property type="entry name" value="ABC2_TM"/>
</dbReference>
<keyword evidence="7 8" id="KW-0472">Membrane</keyword>
<feature type="transmembrane region" description="Helical" evidence="8">
    <location>
        <begin position="72"/>
        <end position="97"/>
    </location>
</feature>
<dbReference type="Proteomes" id="UP000194236">
    <property type="component" value="Unassembled WGS sequence"/>
</dbReference>
<dbReference type="PROSITE" id="PS51012">
    <property type="entry name" value="ABC_TM2"/>
    <property type="match status" value="1"/>
</dbReference>
<reference evidence="10 11" key="1">
    <citation type="submission" date="2017-03" db="EMBL/GenBank/DDBJ databases">
        <title>Genome Survey of Euroglyphus maynei.</title>
        <authorList>
            <person name="Arlian L.G."/>
            <person name="Morgan M.S."/>
            <person name="Rider S.D."/>
        </authorList>
    </citation>
    <scope>NUCLEOTIDE SEQUENCE [LARGE SCALE GENOMIC DNA]</scope>
    <source>
        <strain evidence="10">Arlian Lab</strain>
        <tissue evidence="10">Whole body</tissue>
    </source>
</reference>
<feature type="domain" description="ABC transmembrane type-2" evidence="9">
    <location>
        <begin position="1"/>
        <end position="100"/>
    </location>
</feature>
<dbReference type="GO" id="GO:0005886">
    <property type="term" value="C:plasma membrane"/>
    <property type="evidence" value="ECO:0007669"/>
    <property type="project" value="UniProtKB-SubCell"/>
</dbReference>
<evidence type="ECO:0000256" key="4">
    <source>
        <dbReference type="ARBA" id="ARBA00022475"/>
    </source>
</evidence>
<name>A0A1Y3B046_EURMA</name>
<evidence type="ECO:0000256" key="6">
    <source>
        <dbReference type="ARBA" id="ARBA00022989"/>
    </source>
</evidence>
<evidence type="ECO:0000313" key="10">
    <source>
        <dbReference type="EMBL" id="OTF73414.1"/>
    </source>
</evidence>
<evidence type="ECO:0000256" key="7">
    <source>
        <dbReference type="ARBA" id="ARBA00023136"/>
    </source>
</evidence>
<comment type="caution">
    <text evidence="10">The sequence shown here is derived from an EMBL/GenBank/DDBJ whole genome shotgun (WGS) entry which is preliminary data.</text>
</comment>
<dbReference type="AlphaFoldDB" id="A0A1Y3B046"/>
<evidence type="ECO:0000256" key="2">
    <source>
        <dbReference type="ARBA" id="ARBA00007783"/>
    </source>
</evidence>
<evidence type="ECO:0000259" key="9">
    <source>
        <dbReference type="PROSITE" id="PS51012"/>
    </source>
</evidence>
<keyword evidence="6 8" id="KW-1133">Transmembrane helix</keyword>
<evidence type="ECO:0000313" key="11">
    <source>
        <dbReference type="Proteomes" id="UP000194236"/>
    </source>
</evidence>
<dbReference type="Pfam" id="PF01061">
    <property type="entry name" value="ABC2_membrane"/>
    <property type="match status" value="1"/>
</dbReference>
<comment type="subcellular location">
    <subcellularLocation>
        <location evidence="1">Cell membrane</location>
        <topology evidence="1">Multi-pass membrane protein</topology>
    </subcellularLocation>
</comment>
<keyword evidence="11" id="KW-1185">Reference proteome</keyword>
<evidence type="ECO:0000256" key="8">
    <source>
        <dbReference type="SAM" id="Phobius"/>
    </source>
</evidence>
<protein>
    <recommendedName>
        <fullName evidence="9">ABC transmembrane type-2 domain-containing protein</fullName>
    </recommendedName>
</protein>
<dbReference type="GO" id="GO:0140359">
    <property type="term" value="F:ABC-type transporter activity"/>
    <property type="evidence" value="ECO:0007669"/>
    <property type="project" value="InterPro"/>
</dbReference>
<dbReference type="EMBL" id="MUJZ01051689">
    <property type="protein sequence ID" value="OTF73414.1"/>
    <property type="molecule type" value="Genomic_DNA"/>
</dbReference>
<sequence length="101" mass="11291">MFGLFISSLCADEVSAAMLGMGSFFPTIMLGGIFWPIQSMPDWMASLAAFLPQTLPVESMRFILSRGWGVEFFEVTLGFIATWGWIIVYLVAAAFIFKKYT</sequence>
<keyword evidence="4" id="KW-1003">Cell membrane</keyword>
<comment type="similarity">
    <text evidence="2">Belongs to the ABC-2 integral membrane protein family.</text>
</comment>
<dbReference type="InterPro" id="IPR051449">
    <property type="entry name" value="ABC-2_transporter_component"/>
</dbReference>
<dbReference type="PANTHER" id="PTHR30294">
    <property type="entry name" value="MEMBRANE COMPONENT OF ABC TRANSPORTER YHHJ-RELATED"/>
    <property type="match status" value="1"/>
</dbReference>
<accession>A0A1Y3B046</accession>
<dbReference type="PANTHER" id="PTHR30294:SF38">
    <property type="entry name" value="TRANSPORT PERMEASE PROTEIN"/>
    <property type="match status" value="1"/>
</dbReference>
<proteinExistence type="inferred from homology"/>
<dbReference type="InterPro" id="IPR047817">
    <property type="entry name" value="ABC2_TM_bact-type"/>
</dbReference>
<dbReference type="OrthoDB" id="6494023at2759"/>